<accession>A0A9D3YLG9</accession>
<dbReference type="GO" id="GO:0003676">
    <property type="term" value="F:nucleic acid binding"/>
    <property type="evidence" value="ECO:0007669"/>
    <property type="project" value="InterPro"/>
</dbReference>
<dbReference type="InterPro" id="IPR036397">
    <property type="entry name" value="RNaseH_sf"/>
</dbReference>
<comment type="caution">
    <text evidence="1">The sequence shown here is derived from an EMBL/GenBank/DDBJ whole genome shotgun (WGS) entry which is preliminary data.</text>
</comment>
<reference evidence="1" key="2">
    <citation type="submission" date="2020-11" db="EMBL/GenBank/DDBJ databases">
        <authorList>
            <person name="McCartney M.A."/>
            <person name="Auch B."/>
            <person name="Kono T."/>
            <person name="Mallez S."/>
            <person name="Becker A."/>
            <person name="Gohl D.M."/>
            <person name="Silverstein K.A.T."/>
            <person name="Koren S."/>
            <person name="Bechman K.B."/>
            <person name="Herman A."/>
            <person name="Abrahante J.E."/>
            <person name="Garbe J."/>
        </authorList>
    </citation>
    <scope>NUCLEOTIDE SEQUENCE</scope>
    <source>
        <strain evidence="1">Duluth1</strain>
        <tissue evidence="1">Whole animal</tissue>
    </source>
</reference>
<dbReference type="EMBL" id="JAIWYP010000015">
    <property type="protein sequence ID" value="KAH3700363.1"/>
    <property type="molecule type" value="Genomic_DNA"/>
</dbReference>
<protein>
    <recommendedName>
        <fullName evidence="3">Integrase catalytic domain-containing protein</fullName>
    </recommendedName>
</protein>
<evidence type="ECO:0000313" key="2">
    <source>
        <dbReference type="Proteomes" id="UP000828390"/>
    </source>
</evidence>
<sequence length="70" mass="7836">MSRTSARHPAANGQVKRFNRMMLSMVRAYIVGEQKEWNQLSACLAAAYRSTPHRSTKCSSNLLALGREVP</sequence>
<gene>
    <name evidence="1" type="ORF">DPMN_075339</name>
</gene>
<dbReference type="AlphaFoldDB" id="A0A9D3YLG9"/>
<dbReference type="Proteomes" id="UP000828390">
    <property type="component" value="Unassembled WGS sequence"/>
</dbReference>
<dbReference type="InterPro" id="IPR050951">
    <property type="entry name" value="Retrovirus_Pol_polyprotein"/>
</dbReference>
<reference evidence="1" key="1">
    <citation type="journal article" date="2019" name="bioRxiv">
        <title>The Genome of the Zebra Mussel, Dreissena polymorpha: A Resource for Invasive Species Research.</title>
        <authorList>
            <person name="McCartney M.A."/>
            <person name="Auch B."/>
            <person name="Kono T."/>
            <person name="Mallez S."/>
            <person name="Zhang Y."/>
            <person name="Obille A."/>
            <person name="Becker A."/>
            <person name="Abrahante J.E."/>
            <person name="Garbe J."/>
            <person name="Badalamenti J.P."/>
            <person name="Herman A."/>
            <person name="Mangelson H."/>
            <person name="Liachko I."/>
            <person name="Sullivan S."/>
            <person name="Sone E.D."/>
            <person name="Koren S."/>
            <person name="Silverstein K.A.T."/>
            <person name="Beckman K.B."/>
            <person name="Gohl D.M."/>
        </authorList>
    </citation>
    <scope>NUCLEOTIDE SEQUENCE</scope>
    <source>
        <strain evidence="1">Duluth1</strain>
        <tissue evidence="1">Whole animal</tissue>
    </source>
</reference>
<name>A0A9D3YLG9_DREPO</name>
<keyword evidence="2" id="KW-1185">Reference proteome</keyword>
<dbReference type="Gene3D" id="3.30.420.10">
    <property type="entry name" value="Ribonuclease H-like superfamily/Ribonuclease H"/>
    <property type="match status" value="1"/>
</dbReference>
<dbReference type="PANTHER" id="PTHR37984">
    <property type="entry name" value="PROTEIN CBG26694"/>
    <property type="match status" value="1"/>
</dbReference>
<evidence type="ECO:0008006" key="3">
    <source>
        <dbReference type="Google" id="ProtNLM"/>
    </source>
</evidence>
<dbReference type="InterPro" id="IPR012337">
    <property type="entry name" value="RNaseH-like_sf"/>
</dbReference>
<dbReference type="PANTHER" id="PTHR37984:SF5">
    <property type="entry name" value="PROTEIN NYNRIN-LIKE"/>
    <property type="match status" value="1"/>
</dbReference>
<organism evidence="1 2">
    <name type="scientific">Dreissena polymorpha</name>
    <name type="common">Zebra mussel</name>
    <name type="synonym">Mytilus polymorpha</name>
    <dbReference type="NCBI Taxonomy" id="45954"/>
    <lineage>
        <taxon>Eukaryota</taxon>
        <taxon>Metazoa</taxon>
        <taxon>Spiralia</taxon>
        <taxon>Lophotrochozoa</taxon>
        <taxon>Mollusca</taxon>
        <taxon>Bivalvia</taxon>
        <taxon>Autobranchia</taxon>
        <taxon>Heteroconchia</taxon>
        <taxon>Euheterodonta</taxon>
        <taxon>Imparidentia</taxon>
        <taxon>Neoheterodontei</taxon>
        <taxon>Myida</taxon>
        <taxon>Dreissenoidea</taxon>
        <taxon>Dreissenidae</taxon>
        <taxon>Dreissena</taxon>
    </lineage>
</organism>
<evidence type="ECO:0000313" key="1">
    <source>
        <dbReference type="EMBL" id="KAH3700363.1"/>
    </source>
</evidence>
<dbReference type="SUPFAM" id="SSF53098">
    <property type="entry name" value="Ribonuclease H-like"/>
    <property type="match status" value="1"/>
</dbReference>
<proteinExistence type="predicted"/>